<dbReference type="GeneID" id="18818486"/>
<dbReference type="EMBL" id="GL945432">
    <property type="protein sequence ID" value="EGO26240.1"/>
    <property type="molecule type" value="Genomic_DNA"/>
</dbReference>
<accession>F8NRC1</accession>
<reference evidence="1" key="1">
    <citation type="submission" date="2011-04" db="EMBL/GenBank/DDBJ databases">
        <title>Evolution of plant cell wall degrading machinery underlies the functional diversity of forest fungi.</title>
        <authorList>
            <consortium name="US DOE Joint Genome Institute (JGI-PGF)"/>
            <person name="Eastwood D.C."/>
            <person name="Floudas D."/>
            <person name="Binder M."/>
            <person name="Majcherczyk A."/>
            <person name="Schneider P."/>
            <person name="Aerts A."/>
            <person name="Asiegbu F.O."/>
            <person name="Baker S.E."/>
            <person name="Barry K."/>
            <person name="Bendiksby M."/>
            <person name="Blumentritt M."/>
            <person name="Coutinho P.M."/>
            <person name="Cullen D."/>
            <person name="Cullen D."/>
            <person name="Gathman A."/>
            <person name="Goodell B."/>
            <person name="Henrissat B."/>
            <person name="Ihrmark K."/>
            <person name="Kauserud H."/>
            <person name="Kohler A."/>
            <person name="LaButti K."/>
            <person name="Lapidus A."/>
            <person name="Lavin J.L."/>
            <person name="Lee Y.-H."/>
            <person name="Lindquist E."/>
            <person name="Lilly W."/>
            <person name="Lucas S."/>
            <person name="Morin E."/>
            <person name="Murat C."/>
            <person name="Oguiza J.A."/>
            <person name="Park J."/>
            <person name="Pisabarro A.G."/>
            <person name="Riley R."/>
            <person name="Rosling A."/>
            <person name="Salamov A."/>
            <person name="Schmidt O."/>
            <person name="Schmutz J."/>
            <person name="Skrede I."/>
            <person name="Stenlid J."/>
            <person name="Wiebenga A."/>
            <person name="Xie X."/>
            <person name="Kues U."/>
            <person name="Hibbett D.S."/>
            <person name="Hoffmeister D."/>
            <person name="Hogberg N."/>
            <person name="Martin F."/>
            <person name="Grigoriev I.V."/>
            <person name="Watkinson S.C."/>
        </authorList>
    </citation>
    <scope>NUCLEOTIDE SEQUENCE</scope>
    <source>
        <strain evidence="1">S7.9</strain>
    </source>
</reference>
<dbReference type="Proteomes" id="UP000008064">
    <property type="component" value="Unassembled WGS sequence"/>
</dbReference>
<dbReference type="HOGENOM" id="CLU_2307766_0_0_1"/>
<protein>
    <submittedName>
        <fullName evidence="1">Uncharacterized protein</fullName>
    </submittedName>
</protein>
<name>F8NRC1_SERL9</name>
<dbReference type="KEGG" id="sla:SERLADRAFT_463068"/>
<sequence length="100" mass="11260">MATPDKFVTVLWTTNSNKWGYDFRKVFILAITASAIMRHDRFMIILASRSVQVSQSRLKAASDWAACCCLLVISTLGVKLPQNVIDQQFDLGLRSIALPW</sequence>
<dbReference type="AlphaFoldDB" id="F8NRC1"/>
<evidence type="ECO:0000313" key="1">
    <source>
        <dbReference type="EMBL" id="EGO26240.1"/>
    </source>
</evidence>
<dbReference type="RefSeq" id="XP_007316413.1">
    <property type="nucleotide sequence ID" value="XM_007316351.1"/>
</dbReference>
<organism>
    <name type="scientific">Serpula lacrymans var. lacrymans (strain S7.9)</name>
    <name type="common">Dry rot fungus</name>
    <dbReference type="NCBI Taxonomy" id="578457"/>
    <lineage>
        <taxon>Eukaryota</taxon>
        <taxon>Fungi</taxon>
        <taxon>Dikarya</taxon>
        <taxon>Basidiomycota</taxon>
        <taxon>Agaricomycotina</taxon>
        <taxon>Agaricomycetes</taxon>
        <taxon>Agaricomycetidae</taxon>
        <taxon>Boletales</taxon>
        <taxon>Coniophorineae</taxon>
        <taxon>Serpulaceae</taxon>
        <taxon>Serpula</taxon>
    </lineage>
</organism>
<proteinExistence type="predicted"/>
<gene>
    <name evidence="1" type="ORF">SERLADRAFT_463068</name>
</gene>